<gene>
    <name evidence="1" type="ORF">BECKFW1821A_GA0114235_10731</name>
    <name evidence="2" type="ORF">BECKFW1821B_GA0114236_104110</name>
</gene>
<evidence type="ECO:0000313" key="2">
    <source>
        <dbReference type="EMBL" id="VFJ58404.1"/>
    </source>
</evidence>
<sequence>MFNTVIEAIKRLESNEDRSKSNQELLDYLYAEADKEINVNLLNLMTYGDRLGWERVEGRLVDILNFIQSAKG</sequence>
<accession>A0A450SUK4</accession>
<dbReference type="EMBL" id="CAADFD010000041">
    <property type="protein sequence ID" value="VFJ58404.1"/>
    <property type="molecule type" value="Genomic_DNA"/>
</dbReference>
<proteinExistence type="predicted"/>
<protein>
    <submittedName>
        <fullName evidence="1">Uncharacterized protein</fullName>
    </submittedName>
</protein>
<name>A0A450SUK4_9GAMM</name>
<evidence type="ECO:0000313" key="1">
    <source>
        <dbReference type="EMBL" id="VFJ57655.1"/>
    </source>
</evidence>
<dbReference type="AlphaFoldDB" id="A0A450SUK4"/>
<dbReference type="EMBL" id="CAADEW010000073">
    <property type="protein sequence ID" value="VFJ57655.1"/>
    <property type="molecule type" value="Genomic_DNA"/>
</dbReference>
<organism evidence="1">
    <name type="scientific">Candidatus Kentrum sp. FW</name>
    <dbReference type="NCBI Taxonomy" id="2126338"/>
    <lineage>
        <taxon>Bacteria</taxon>
        <taxon>Pseudomonadati</taxon>
        <taxon>Pseudomonadota</taxon>
        <taxon>Gammaproteobacteria</taxon>
        <taxon>Candidatus Kentrum</taxon>
    </lineage>
</organism>
<reference evidence="1" key="1">
    <citation type="submission" date="2019-02" db="EMBL/GenBank/DDBJ databases">
        <authorList>
            <person name="Gruber-Vodicka R. H."/>
            <person name="Seah K. B. B."/>
        </authorList>
    </citation>
    <scope>NUCLEOTIDE SEQUENCE</scope>
    <source>
        <strain evidence="2">BECK_BZ106</strain>
        <strain evidence="1">BECK_BZ15</strain>
    </source>
</reference>